<keyword evidence="2" id="KW-1185">Reference proteome</keyword>
<gene>
    <name evidence="1" type="ORF">CH338_10580</name>
</gene>
<dbReference type="Proteomes" id="UP000248863">
    <property type="component" value="Unassembled WGS sequence"/>
</dbReference>
<dbReference type="EMBL" id="NPEU01000091">
    <property type="protein sequence ID" value="RAI39081.1"/>
    <property type="molecule type" value="Genomic_DNA"/>
</dbReference>
<protein>
    <submittedName>
        <fullName evidence="1">Uncharacterized protein</fullName>
    </submittedName>
</protein>
<sequence>MATIKNLEVMNGLLFLRDPGIDNIPEMGEYGSCWSNPDCVVFSCQFDCFGPTKVSLGPSNELRRAPVLIFDGVLNTPSRTVIVETVMSEPALTCSVEKATTRVRIWTLGNPDSEIVDIGLD</sequence>
<organism evidence="1 2">
    <name type="scientific">Rhodoplanes elegans</name>
    <dbReference type="NCBI Taxonomy" id="29408"/>
    <lineage>
        <taxon>Bacteria</taxon>
        <taxon>Pseudomonadati</taxon>
        <taxon>Pseudomonadota</taxon>
        <taxon>Alphaproteobacteria</taxon>
        <taxon>Hyphomicrobiales</taxon>
        <taxon>Nitrobacteraceae</taxon>
        <taxon>Rhodoplanes</taxon>
    </lineage>
</organism>
<comment type="caution">
    <text evidence="1">The sequence shown here is derived from an EMBL/GenBank/DDBJ whole genome shotgun (WGS) entry which is preliminary data.</text>
</comment>
<dbReference type="RefSeq" id="WP_111357067.1">
    <property type="nucleotide sequence ID" value="NZ_NHSK01000173.1"/>
</dbReference>
<proteinExistence type="predicted"/>
<dbReference type="OrthoDB" id="8449815at2"/>
<name>A0A327KLG2_9BRAD</name>
<reference evidence="1 2" key="1">
    <citation type="submission" date="2017-07" db="EMBL/GenBank/DDBJ databases">
        <title>Draft Genome Sequences of Select Purple Nonsulfur Bacteria.</title>
        <authorList>
            <person name="Lasarre B."/>
            <person name="Mckinlay J.B."/>
        </authorList>
    </citation>
    <scope>NUCLEOTIDE SEQUENCE [LARGE SCALE GENOMIC DNA]</scope>
    <source>
        <strain evidence="1 2">DSM 11907</strain>
    </source>
</reference>
<accession>A0A327KLG2</accession>
<evidence type="ECO:0000313" key="2">
    <source>
        <dbReference type="Proteomes" id="UP000248863"/>
    </source>
</evidence>
<evidence type="ECO:0000313" key="1">
    <source>
        <dbReference type="EMBL" id="RAI39081.1"/>
    </source>
</evidence>
<dbReference type="AlphaFoldDB" id="A0A327KLG2"/>